<dbReference type="PANTHER" id="PTHR31325">
    <property type="entry name" value="OS01G0798800 PROTEIN-RELATED"/>
    <property type="match status" value="1"/>
</dbReference>
<dbReference type="AlphaFoldDB" id="A0AAW0LP52"/>
<proteinExistence type="predicted"/>
<dbReference type="Pfam" id="PF04578">
    <property type="entry name" value="DUF594"/>
    <property type="match status" value="1"/>
</dbReference>
<feature type="signal peptide" evidence="1">
    <location>
        <begin position="1"/>
        <end position="28"/>
    </location>
</feature>
<gene>
    <name evidence="2" type="ORF">CFP56_038233</name>
</gene>
<feature type="chain" id="PRO_5043373514" description="DUF4220 domain-containing protein" evidence="1">
    <location>
        <begin position="29"/>
        <end position="261"/>
    </location>
</feature>
<dbReference type="EMBL" id="PKMF04000073">
    <property type="protein sequence ID" value="KAK7852734.1"/>
    <property type="molecule type" value="Genomic_DNA"/>
</dbReference>
<name>A0AAW0LP52_QUESU</name>
<dbReference type="InterPro" id="IPR007658">
    <property type="entry name" value="DUF594"/>
</dbReference>
<dbReference type="Proteomes" id="UP000237347">
    <property type="component" value="Unassembled WGS sequence"/>
</dbReference>
<accession>A0AAW0LP52</accession>
<sequence length="261" mass="29392">MKLSNLGLGRKTLAIPLFLKLCLVVGEGGRTLERFDRHKELEWSVKLEFDQSIFIWHLATMIMLLDLKPHYPEGYSNPEGYLPTECTLVSKPKVCEQLSQYMLYLLVEHPYMLRIGIGQIRFRDVHVDVGNFIKGGTAEARIASVIKKTTKGGSKSNFLIVNACKLALAIKNPRKRYRGNMTNEDPESITKDRKEHWDMIANVWLEMLGHAASLCGGTSHARQLSKGGELLTHVWLLMAHLGLTDHFQIERSPSIVAAVVG</sequence>
<comment type="caution">
    <text evidence="2">The sequence shown here is derived from an EMBL/GenBank/DDBJ whole genome shotgun (WGS) entry which is preliminary data.</text>
</comment>
<evidence type="ECO:0000313" key="3">
    <source>
        <dbReference type="Proteomes" id="UP000237347"/>
    </source>
</evidence>
<keyword evidence="1" id="KW-0732">Signal</keyword>
<evidence type="ECO:0000313" key="2">
    <source>
        <dbReference type="EMBL" id="KAK7852734.1"/>
    </source>
</evidence>
<dbReference type="Gramene" id="rna-CFP56_05779">
    <property type="protein sequence ID" value="cds-POF05179.1"/>
    <property type="gene ID" value="gene-CFP56_05779"/>
</dbReference>
<evidence type="ECO:0008006" key="4">
    <source>
        <dbReference type="Google" id="ProtNLM"/>
    </source>
</evidence>
<protein>
    <recommendedName>
        <fullName evidence="4">DUF4220 domain-containing protein</fullName>
    </recommendedName>
</protein>
<keyword evidence="3" id="KW-1185">Reference proteome</keyword>
<organism evidence="2 3">
    <name type="scientific">Quercus suber</name>
    <name type="common">Cork oak</name>
    <dbReference type="NCBI Taxonomy" id="58331"/>
    <lineage>
        <taxon>Eukaryota</taxon>
        <taxon>Viridiplantae</taxon>
        <taxon>Streptophyta</taxon>
        <taxon>Embryophyta</taxon>
        <taxon>Tracheophyta</taxon>
        <taxon>Spermatophyta</taxon>
        <taxon>Magnoliopsida</taxon>
        <taxon>eudicotyledons</taxon>
        <taxon>Gunneridae</taxon>
        <taxon>Pentapetalae</taxon>
        <taxon>rosids</taxon>
        <taxon>fabids</taxon>
        <taxon>Fagales</taxon>
        <taxon>Fagaceae</taxon>
        <taxon>Quercus</taxon>
    </lineage>
</organism>
<reference evidence="2 3" key="1">
    <citation type="journal article" date="2018" name="Sci. Data">
        <title>The draft genome sequence of cork oak.</title>
        <authorList>
            <person name="Ramos A.M."/>
            <person name="Usie A."/>
            <person name="Barbosa P."/>
            <person name="Barros P.M."/>
            <person name="Capote T."/>
            <person name="Chaves I."/>
            <person name="Simoes F."/>
            <person name="Abreu I."/>
            <person name="Carrasquinho I."/>
            <person name="Faro C."/>
            <person name="Guimaraes J.B."/>
            <person name="Mendonca D."/>
            <person name="Nobrega F."/>
            <person name="Rodrigues L."/>
            <person name="Saibo N.J.M."/>
            <person name="Varela M.C."/>
            <person name="Egas C."/>
            <person name="Matos J."/>
            <person name="Miguel C.M."/>
            <person name="Oliveira M.M."/>
            <person name="Ricardo C.P."/>
            <person name="Goncalves S."/>
        </authorList>
    </citation>
    <scope>NUCLEOTIDE SEQUENCE [LARGE SCALE GENOMIC DNA]</scope>
    <source>
        <strain evidence="3">cv. HL8</strain>
    </source>
</reference>
<evidence type="ECO:0000256" key="1">
    <source>
        <dbReference type="SAM" id="SignalP"/>
    </source>
</evidence>